<accession>V9SGR4</accession>
<dbReference type="Proteomes" id="UP000232615">
    <property type="component" value="Segment"/>
</dbReference>
<evidence type="ECO:0000313" key="2">
    <source>
        <dbReference type="EMBL" id="AHC55084.1"/>
    </source>
</evidence>
<evidence type="ECO:0000313" key="3">
    <source>
        <dbReference type="Proteomes" id="UP000232615"/>
    </source>
</evidence>
<proteinExistence type="predicted"/>
<reference evidence="2 3" key="1">
    <citation type="journal article" date="2014" name="Arch. Virol.">
        <title>Complete genome sequence of Tunisvirus, a new member of the proposed family Marseilleviridae.</title>
        <authorList>
            <person name="Aherfi S."/>
            <person name="Boughalmi M."/>
            <person name="Pagnier I."/>
            <person name="Fournous G."/>
            <person name="La Scola B."/>
            <person name="Raoult D."/>
            <person name="Colson P."/>
        </authorList>
    </citation>
    <scope>NUCLEOTIDE SEQUENCE [LARGE SCALE GENOMIC DNA]</scope>
    <source>
        <strain evidence="2 3">U484</strain>
    </source>
</reference>
<name>V9SGR4_9VIRU</name>
<feature type="coiled-coil region" evidence="1">
    <location>
        <begin position="102"/>
        <end position="136"/>
    </location>
</feature>
<gene>
    <name evidence="2" type="ORF">TNS_ORF366</name>
</gene>
<sequence>MQRSMEEQVSEILEKRYFLKRCEFVIFDKPLPNDPFHTTLFRVYTKWSDLLCEWEELRLDDTIGYYEKGQLGLSLTEEEMLQKILCQLYNCKRLNGIHKGLLEYELKEKRKALRRVKRLKKENARLRQLVRNSELND</sequence>
<evidence type="ECO:0000256" key="1">
    <source>
        <dbReference type="SAM" id="Coils"/>
    </source>
</evidence>
<organism evidence="2 3">
    <name type="scientific">Tunisvirus fontaine2</name>
    <dbReference type="NCBI Taxonomy" id="1421067"/>
    <lineage>
        <taxon>Viruses</taxon>
        <taxon>Varidnaviria</taxon>
        <taxon>Bamfordvirae</taxon>
        <taxon>Nucleocytoviricota</taxon>
        <taxon>Megaviricetes</taxon>
        <taxon>Pimascovirales</taxon>
        <taxon>Pimascovirales incertae sedis</taxon>
        <taxon>Marseilleviridae</taxon>
        <taxon>Losannavirus</taxon>
        <taxon>Losannavirus tunisense</taxon>
    </lineage>
</organism>
<dbReference type="EMBL" id="KF483846">
    <property type="protein sequence ID" value="AHC55084.1"/>
    <property type="molecule type" value="Genomic_DNA"/>
</dbReference>
<keyword evidence="3" id="KW-1185">Reference proteome</keyword>
<keyword evidence="1" id="KW-0175">Coiled coil</keyword>
<protein>
    <submittedName>
        <fullName evidence="2">Uncharacterized protein</fullName>
    </submittedName>
</protein>